<comment type="caution">
    <text evidence="2">The sequence shown here is derived from an EMBL/GenBank/DDBJ whole genome shotgun (WGS) entry which is preliminary data.</text>
</comment>
<name>A0ABQ9GCI5_9NEOP</name>
<evidence type="ECO:0000259" key="1">
    <source>
        <dbReference type="Pfam" id="PF21738"/>
    </source>
</evidence>
<sequence>MGTALVRKRTTTNISVDKSAKHCKKHISRNNSSKKLTLLSRMILQNLGYNEDILNITEPIVFDEILLTFSITINCTAATILDIRRKFAYPFTIRHLYTCTQKFASGAGKRPWEYKHTEILGITHKQPEHIPLKRSEAVLLSNTGAFEVLLPFATVLEFFDDHDEILFNGKQELVLVHSNNDVNALLSERNAAPKFELTAVEWIISWDLYTYLNFPRVSKQVWQIKTSHQLEKHLYVILTFQTNRDRNLKKDRSLFDNCKLSNVKLYPNSECYPHSDLNINFQSNSYSMLYEMNKVAEPLLSPADFSTKAPLVFLDTGIVDAHLEFELFENCPADTSVYCLVIHDKIYRKTFDGTVKKIILAWNKFCDVQGFQNNGNCFVLKEIAFSHLTETLHTCLWLSCKFHGLLWEDGQVEYFDAKYLFRKLVNTEDTVYVKEGKKTKWLENILGTSCNIVDLEDYGCPALQVLKRET</sequence>
<keyword evidence="3" id="KW-1185">Reference proteome</keyword>
<organism evidence="2 3">
    <name type="scientific">Dryococelus australis</name>
    <dbReference type="NCBI Taxonomy" id="614101"/>
    <lineage>
        <taxon>Eukaryota</taxon>
        <taxon>Metazoa</taxon>
        <taxon>Ecdysozoa</taxon>
        <taxon>Arthropoda</taxon>
        <taxon>Hexapoda</taxon>
        <taxon>Insecta</taxon>
        <taxon>Pterygota</taxon>
        <taxon>Neoptera</taxon>
        <taxon>Polyneoptera</taxon>
        <taxon>Phasmatodea</taxon>
        <taxon>Verophasmatodea</taxon>
        <taxon>Anareolatae</taxon>
        <taxon>Phasmatidae</taxon>
        <taxon>Eurycanthinae</taxon>
        <taxon>Dryococelus</taxon>
    </lineage>
</organism>
<dbReference type="Pfam" id="PF21738">
    <property type="entry name" value="DJR-like_dom"/>
    <property type="match status" value="2"/>
</dbReference>
<gene>
    <name evidence="2" type="ORF">PR048_029125</name>
</gene>
<dbReference type="InterPro" id="IPR049512">
    <property type="entry name" value="DJR-like_dom"/>
</dbReference>
<feature type="domain" description="Double jelly roll-like" evidence="1">
    <location>
        <begin position="205"/>
        <end position="346"/>
    </location>
</feature>
<protein>
    <recommendedName>
        <fullName evidence="1">Double jelly roll-like domain-containing protein</fullName>
    </recommendedName>
</protein>
<feature type="domain" description="Double jelly roll-like" evidence="1">
    <location>
        <begin position="142"/>
        <end position="204"/>
    </location>
</feature>
<evidence type="ECO:0000313" key="3">
    <source>
        <dbReference type="Proteomes" id="UP001159363"/>
    </source>
</evidence>
<dbReference type="PANTHER" id="PTHR36159">
    <property type="entry name" value="PROTEIN CBG23766"/>
    <property type="match status" value="1"/>
</dbReference>
<dbReference type="Proteomes" id="UP001159363">
    <property type="component" value="Chromosome 12"/>
</dbReference>
<dbReference type="EMBL" id="JARBHB010000013">
    <property type="protein sequence ID" value="KAJ8870113.1"/>
    <property type="molecule type" value="Genomic_DNA"/>
</dbReference>
<proteinExistence type="predicted"/>
<accession>A0ABQ9GCI5</accession>
<dbReference type="PANTHER" id="PTHR36159:SF1">
    <property type="entry name" value="RETROVIRUS-RELATED POL POLYPROTEIN FROM TRANSPOSON 412-LIKE PROTEIN"/>
    <property type="match status" value="1"/>
</dbReference>
<reference evidence="2 3" key="1">
    <citation type="submission" date="2023-02" db="EMBL/GenBank/DDBJ databases">
        <title>LHISI_Scaffold_Assembly.</title>
        <authorList>
            <person name="Stuart O.P."/>
            <person name="Cleave R."/>
            <person name="Magrath M.J.L."/>
            <person name="Mikheyev A.S."/>
        </authorList>
    </citation>
    <scope>NUCLEOTIDE SEQUENCE [LARGE SCALE GENOMIC DNA]</scope>
    <source>
        <strain evidence="2">Daus_M_001</strain>
        <tissue evidence="2">Leg muscle</tissue>
    </source>
</reference>
<evidence type="ECO:0000313" key="2">
    <source>
        <dbReference type="EMBL" id="KAJ8870113.1"/>
    </source>
</evidence>